<reference evidence="2 3" key="1">
    <citation type="submission" date="2023-05" db="EMBL/GenBank/DDBJ databases">
        <title>Corynebacterium suedekumii sp. nov. and Corynebacterium breve sp. nov. isolated from raw cow's milk.</title>
        <authorList>
            <person name="Baer M.K."/>
            <person name="Mehl L."/>
            <person name="Hellmuth R."/>
            <person name="Marke G."/>
            <person name="Lipski A."/>
        </authorList>
    </citation>
    <scope>NUCLEOTIDE SEQUENCE [LARGE SCALE GENOMIC DNA]</scope>
    <source>
        <strain evidence="2 3">R4</strain>
    </source>
</reference>
<organism evidence="2 3">
    <name type="scientific">Corynebacterium breve</name>
    <dbReference type="NCBI Taxonomy" id="3049799"/>
    <lineage>
        <taxon>Bacteria</taxon>
        <taxon>Bacillati</taxon>
        <taxon>Actinomycetota</taxon>
        <taxon>Actinomycetes</taxon>
        <taxon>Mycobacteriales</taxon>
        <taxon>Corynebacteriaceae</taxon>
        <taxon>Corynebacterium</taxon>
    </lineage>
</organism>
<gene>
    <name evidence="2" type="ORF">QP027_05135</name>
</gene>
<keyword evidence="1" id="KW-1133">Transmembrane helix</keyword>
<proteinExistence type="predicted"/>
<keyword evidence="1" id="KW-0812">Transmembrane</keyword>
<name>A0ABY8VHG1_9CORY</name>
<evidence type="ECO:0000313" key="2">
    <source>
        <dbReference type="EMBL" id="WIM68772.1"/>
    </source>
</evidence>
<sequence>MNGHNDTKGKARSRSLALGVFLIVVAVAAVLVGRFVMPNANLRSLNPFAGLSTTTVTGVIGSEKREYFEDPNVVKRLKQLGYEVNFTTAGSRKIAEQIDVTELDFAFPSSAPAAEKVARQNSNYSVTQPFYSPMTVATFQPIVDILTREGVVSEQNGMNVIDMGAFIDLADANTRWRDLGSEFPSPRTVQVSTTDIRTSNSAAMYLSILAWEFADKDPDRANDLDHLVQRITPYFAGQGYTASTSAGPFADYLSQGMGAAPMVLVYEAQFLGEQMKPNSRIKDSMVLLYPDPTVLATHSVVGISDNGKGFAETLANDEKLQELAAQHGFRPSNSGAFGPVMADNGLHPPEEYFATVDPPPYDKLERLITEVGKAYTDPPTTDEEE</sequence>
<dbReference type="Proteomes" id="UP001225598">
    <property type="component" value="Chromosome"/>
</dbReference>
<evidence type="ECO:0008006" key="4">
    <source>
        <dbReference type="Google" id="ProtNLM"/>
    </source>
</evidence>
<dbReference type="RefSeq" id="WP_284826533.1">
    <property type="nucleotide sequence ID" value="NZ_CP126969.1"/>
</dbReference>
<keyword evidence="3" id="KW-1185">Reference proteome</keyword>
<feature type="transmembrane region" description="Helical" evidence="1">
    <location>
        <begin position="16"/>
        <end position="37"/>
    </location>
</feature>
<protein>
    <recommendedName>
        <fullName evidence="4">Extracellular solute-binding protein</fullName>
    </recommendedName>
</protein>
<keyword evidence="1" id="KW-0472">Membrane</keyword>
<evidence type="ECO:0000313" key="3">
    <source>
        <dbReference type="Proteomes" id="UP001225598"/>
    </source>
</evidence>
<accession>A0ABY8VHG1</accession>
<dbReference type="SUPFAM" id="SSF53850">
    <property type="entry name" value="Periplasmic binding protein-like II"/>
    <property type="match status" value="1"/>
</dbReference>
<dbReference type="EMBL" id="CP126969">
    <property type="protein sequence ID" value="WIM68772.1"/>
    <property type="molecule type" value="Genomic_DNA"/>
</dbReference>
<evidence type="ECO:0000256" key="1">
    <source>
        <dbReference type="SAM" id="Phobius"/>
    </source>
</evidence>